<reference evidence="2" key="1">
    <citation type="submission" date="2006-03" db="EMBL/GenBank/DDBJ databases">
        <authorList>
            <person name="Bowman J."/>
            <person name="Ferriera S."/>
            <person name="Johnson J."/>
            <person name="Kravitz S."/>
            <person name="Halpern A."/>
            <person name="Remington K."/>
            <person name="Beeson K."/>
            <person name="Tran B."/>
            <person name="Rogers Y.-H."/>
            <person name="Friedman R."/>
            <person name="Venter J.C."/>
        </authorList>
    </citation>
    <scope>NUCLEOTIDE SEQUENCE [LARGE SCALE GENOMIC DNA]</scope>
    <source>
        <strain evidence="2">ATCC 700755</strain>
    </source>
</reference>
<sequence>MKFFKYFEFAYIAFAIFFIIEAIRTWADSEGRAYLYLFFSALAVFMFFFKRRFRNKIEQKNKR</sequence>
<keyword evidence="3" id="KW-1185">Reference proteome</keyword>
<reference evidence="2" key="2">
    <citation type="submission" date="2012-09" db="EMBL/GenBank/DDBJ databases">
        <title>The complete sequence of Psychroflexus torquis an extreme psychrophile from sea-ice that is stimulated by light.</title>
        <authorList>
            <person name="Feng S."/>
            <person name="Powell S.M."/>
            <person name="Bowman J.P."/>
        </authorList>
    </citation>
    <scope>NUCLEOTIDE SEQUENCE [LARGE SCALE GENOMIC DNA]</scope>
    <source>
        <strain evidence="2">ATCC 700755</strain>
    </source>
</reference>
<keyword evidence="1" id="KW-1133">Transmembrane helix</keyword>
<dbReference type="STRING" id="313595.P700755_002254"/>
<protein>
    <submittedName>
        <fullName evidence="2">Uncharacterized protein</fullName>
    </submittedName>
</protein>
<dbReference type="EMBL" id="CP003879">
    <property type="protein sequence ID" value="AFU69037.1"/>
    <property type="molecule type" value="Genomic_DNA"/>
</dbReference>
<dbReference type="HOGENOM" id="CLU_205917_1_0_10"/>
<feature type="transmembrane region" description="Helical" evidence="1">
    <location>
        <begin position="33"/>
        <end position="49"/>
    </location>
</feature>
<keyword evidence="1" id="KW-0472">Membrane</keyword>
<dbReference type="eggNOG" id="ENOG5030YQF">
    <property type="taxonomic scope" value="Bacteria"/>
</dbReference>
<accession>K4IES5</accession>
<dbReference type="Proteomes" id="UP000008514">
    <property type="component" value="Chromosome"/>
</dbReference>
<evidence type="ECO:0000256" key="1">
    <source>
        <dbReference type="SAM" id="Phobius"/>
    </source>
</evidence>
<feature type="transmembrane region" description="Helical" evidence="1">
    <location>
        <begin position="9"/>
        <end position="27"/>
    </location>
</feature>
<dbReference type="RefSeq" id="WP_015024613.1">
    <property type="nucleotide sequence ID" value="NC_018721.1"/>
</dbReference>
<dbReference type="AlphaFoldDB" id="K4IES5"/>
<keyword evidence="1" id="KW-0812">Transmembrane</keyword>
<dbReference type="KEGG" id="ptq:P700755_002254"/>
<gene>
    <name evidence="2" type="ordered locus">P700755_002254</name>
</gene>
<proteinExistence type="predicted"/>
<name>K4IES5_PSYTT</name>
<evidence type="ECO:0000313" key="3">
    <source>
        <dbReference type="Proteomes" id="UP000008514"/>
    </source>
</evidence>
<evidence type="ECO:0000313" key="2">
    <source>
        <dbReference type="EMBL" id="AFU69037.1"/>
    </source>
</evidence>
<organism evidence="2 3">
    <name type="scientific">Psychroflexus torquis (strain ATCC 700755 / CIP 106069 / ACAM 623)</name>
    <dbReference type="NCBI Taxonomy" id="313595"/>
    <lineage>
        <taxon>Bacteria</taxon>
        <taxon>Pseudomonadati</taxon>
        <taxon>Bacteroidota</taxon>
        <taxon>Flavobacteriia</taxon>
        <taxon>Flavobacteriales</taxon>
        <taxon>Flavobacteriaceae</taxon>
        <taxon>Psychroflexus</taxon>
    </lineage>
</organism>